<dbReference type="AlphaFoldDB" id="A0A316Z8M0"/>
<dbReference type="RefSeq" id="XP_025597617.1">
    <property type="nucleotide sequence ID" value="XM_025745317.1"/>
</dbReference>
<name>A0A316Z8M0_9BASI</name>
<sequence length="342" mass="38242">MQENDLHENTWLNVPALHSLDNVVILDDHWARAAKEHRCLFFMPLHLPVWIERLERALAAEESSGKTGDWYWLPREALALNGTRSAWATRGSALSLYEYQPVVVPHLHDSNKYRCYGLETIREACQQLRTVFDENAPTRGVHKLSGGGVPLQYEPPLPVMHLALSPIETAAVLAERLDEWRRQKRLLEDWARDVEEAKEWGHDAPPEPRVDAETLEWREHALYFLSLAGTQSTTAWRELERPAGLRSPPPLPAGDVVITARRRIYTPPHLHARSDSQDSQATVTDELTAVLAGASATTSTASSSRDTTGLSFQNLSLAALTAEERFELGSAARRAGQQNDGA</sequence>
<reference evidence="1 2" key="1">
    <citation type="journal article" date="2018" name="Mol. Biol. Evol.">
        <title>Broad Genomic Sampling Reveals a Smut Pathogenic Ancestry of the Fungal Clade Ustilaginomycotina.</title>
        <authorList>
            <person name="Kijpornyongpan T."/>
            <person name="Mondo S.J."/>
            <person name="Barry K."/>
            <person name="Sandor L."/>
            <person name="Lee J."/>
            <person name="Lipzen A."/>
            <person name="Pangilinan J."/>
            <person name="LaButti K."/>
            <person name="Hainaut M."/>
            <person name="Henrissat B."/>
            <person name="Grigoriev I.V."/>
            <person name="Spatafora J.W."/>
            <person name="Aime M.C."/>
        </authorList>
    </citation>
    <scope>NUCLEOTIDE SEQUENCE [LARGE SCALE GENOMIC DNA]</scope>
    <source>
        <strain evidence="1 2">MCA 4186</strain>
    </source>
</reference>
<organism evidence="1 2">
    <name type="scientific">Tilletiopsis washingtonensis</name>
    <dbReference type="NCBI Taxonomy" id="58919"/>
    <lineage>
        <taxon>Eukaryota</taxon>
        <taxon>Fungi</taxon>
        <taxon>Dikarya</taxon>
        <taxon>Basidiomycota</taxon>
        <taxon>Ustilaginomycotina</taxon>
        <taxon>Exobasidiomycetes</taxon>
        <taxon>Entylomatales</taxon>
        <taxon>Entylomatales incertae sedis</taxon>
        <taxon>Tilletiopsis</taxon>
    </lineage>
</organism>
<dbReference type="EMBL" id="KZ819295">
    <property type="protein sequence ID" value="PWN97338.1"/>
    <property type="molecule type" value="Genomic_DNA"/>
</dbReference>
<evidence type="ECO:0000313" key="2">
    <source>
        <dbReference type="Proteomes" id="UP000245946"/>
    </source>
</evidence>
<dbReference type="GeneID" id="37272861"/>
<protein>
    <submittedName>
        <fullName evidence="1">Uncharacterized protein</fullName>
    </submittedName>
</protein>
<keyword evidence="2" id="KW-1185">Reference proteome</keyword>
<evidence type="ECO:0000313" key="1">
    <source>
        <dbReference type="EMBL" id="PWN97338.1"/>
    </source>
</evidence>
<dbReference type="Proteomes" id="UP000245946">
    <property type="component" value="Unassembled WGS sequence"/>
</dbReference>
<proteinExistence type="predicted"/>
<gene>
    <name evidence="1" type="ORF">FA09DRAFT_361162</name>
</gene>
<accession>A0A316Z8M0</accession>